<dbReference type="OrthoDB" id="2646875at2"/>
<proteinExistence type="predicted"/>
<evidence type="ECO:0000259" key="1">
    <source>
        <dbReference type="Pfam" id="PF11181"/>
    </source>
</evidence>
<keyword evidence="3" id="KW-1185">Reference proteome</keyword>
<dbReference type="RefSeq" id="WP_063187878.1">
    <property type="nucleotide sequence ID" value="NZ_LQRA01000110.1"/>
</dbReference>
<protein>
    <recommendedName>
        <fullName evidence="1">General stress protein 17M-like domain-containing protein</fullName>
    </recommendedName>
</protein>
<evidence type="ECO:0000313" key="3">
    <source>
        <dbReference type="Proteomes" id="UP000076563"/>
    </source>
</evidence>
<feature type="domain" description="General stress protein 17M-like" evidence="1">
    <location>
        <begin position="4"/>
        <end position="99"/>
    </location>
</feature>
<evidence type="ECO:0000313" key="2">
    <source>
        <dbReference type="EMBL" id="KZE71538.1"/>
    </source>
</evidence>
<gene>
    <name evidence="2" type="ORF">AV654_04810</name>
</gene>
<reference evidence="3" key="1">
    <citation type="submission" date="2016-01" db="EMBL/GenBank/DDBJ databases">
        <title>Draft genome of Chromobacterium sp. F49.</title>
        <authorList>
            <person name="Hong K.W."/>
        </authorList>
    </citation>
    <scope>NUCLEOTIDE SEQUENCE [LARGE SCALE GENOMIC DNA]</scope>
    <source>
        <strain evidence="3">M63</strain>
    </source>
</reference>
<name>A0A163TBE1_9BACL</name>
<sequence length="113" mass="12546">MFHSIVVAKGEQGVKQAVRDFQSAGRGVDQIQILAHENVRTEEMFKPKYTSRIGFVGEAMAHTVAPLYKCEGMALREKLLSLGLSMSAVEFYEKEMASGRIVIAVDENVILNQ</sequence>
<dbReference type="InterPro" id="IPR025889">
    <property type="entry name" value="GSP17M-like_dom"/>
</dbReference>
<dbReference type="Proteomes" id="UP000076563">
    <property type="component" value="Unassembled WGS sequence"/>
</dbReference>
<dbReference type="EMBL" id="LQRA01000110">
    <property type="protein sequence ID" value="KZE71538.1"/>
    <property type="molecule type" value="Genomic_DNA"/>
</dbReference>
<dbReference type="AlphaFoldDB" id="A0A163TBE1"/>
<dbReference type="STRING" id="1007103.GCA_000213315_05227"/>
<accession>A0A163TBE1</accession>
<dbReference type="Pfam" id="PF11181">
    <property type="entry name" value="YflT"/>
    <property type="match status" value="1"/>
</dbReference>
<organism evidence="2 3">
    <name type="scientific">Paenibacillus elgii</name>
    <dbReference type="NCBI Taxonomy" id="189691"/>
    <lineage>
        <taxon>Bacteria</taxon>
        <taxon>Bacillati</taxon>
        <taxon>Bacillota</taxon>
        <taxon>Bacilli</taxon>
        <taxon>Bacillales</taxon>
        <taxon>Paenibacillaceae</taxon>
        <taxon>Paenibacillus</taxon>
    </lineage>
</organism>
<comment type="caution">
    <text evidence="2">The sequence shown here is derived from an EMBL/GenBank/DDBJ whole genome shotgun (WGS) entry which is preliminary data.</text>
</comment>